<keyword evidence="3" id="KW-0732">Signal</keyword>
<dbReference type="AlphaFoldDB" id="A0A8J1M1M9"/>
<dbReference type="InterPro" id="IPR010740">
    <property type="entry name" value="Endomucin"/>
</dbReference>
<keyword evidence="2" id="KW-1133">Transmembrane helix</keyword>
<keyword evidence="2" id="KW-0472">Membrane</keyword>
<dbReference type="Pfam" id="PF07010">
    <property type="entry name" value="Endomucin"/>
    <property type="match status" value="1"/>
</dbReference>
<feature type="transmembrane region" description="Helical" evidence="2">
    <location>
        <begin position="264"/>
        <end position="284"/>
    </location>
</feature>
<evidence type="ECO:0000256" key="3">
    <source>
        <dbReference type="SAM" id="SignalP"/>
    </source>
</evidence>
<evidence type="ECO:0000313" key="4">
    <source>
        <dbReference type="Proteomes" id="UP000186698"/>
    </source>
</evidence>
<dbReference type="CTD" id="121399314"/>
<organism evidence="4 5">
    <name type="scientific">Xenopus laevis</name>
    <name type="common">African clawed frog</name>
    <dbReference type="NCBI Taxonomy" id="8355"/>
    <lineage>
        <taxon>Eukaryota</taxon>
        <taxon>Metazoa</taxon>
        <taxon>Chordata</taxon>
        <taxon>Craniata</taxon>
        <taxon>Vertebrata</taxon>
        <taxon>Euteleostomi</taxon>
        <taxon>Amphibia</taxon>
        <taxon>Batrachia</taxon>
        <taxon>Anura</taxon>
        <taxon>Pipoidea</taxon>
        <taxon>Pipidae</taxon>
        <taxon>Xenopodinae</taxon>
        <taxon>Xenopus</taxon>
        <taxon>Xenopus</taxon>
    </lineage>
</organism>
<feature type="signal peptide" evidence="3">
    <location>
        <begin position="1"/>
        <end position="42"/>
    </location>
</feature>
<keyword evidence="2" id="KW-0812">Transmembrane</keyword>
<protein>
    <submittedName>
        <fullName evidence="5">Cell wall protein IFF6-like isoform X1</fullName>
    </submittedName>
</protein>
<name>A0A8J1M1M9_XENLA</name>
<feature type="region of interest" description="Disordered" evidence="1">
    <location>
        <begin position="160"/>
        <end position="252"/>
    </location>
</feature>
<feature type="chain" id="PRO_5035181151" evidence="3">
    <location>
        <begin position="43"/>
        <end position="338"/>
    </location>
</feature>
<evidence type="ECO:0000313" key="5">
    <source>
        <dbReference type="RefSeq" id="XP_041435607.1"/>
    </source>
</evidence>
<dbReference type="OrthoDB" id="10643797at2759"/>
<dbReference type="RefSeq" id="XP_041435607.1">
    <property type="nucleotide sequence ID" value="XM_041579673.1"/>
</dbReference>
<dbReference type="KEGG" id="xla:121399314"/>
<feature type="region of interest" description="Disordered" evidence="1">
    <location>
        <begin position="46"/>
        <end position="91"/>
    </location>
</feature>
<dbReference type="GeneID" id="121399314"/>
<feature type="compositionally biased region" description="Polar residues" evidence="1">
    <location>
        <begin position="46"/>
        <end position="58"/>
    </location>
</feature>
<proteinExistence type="predicted"/>
<evidence type="ECO:0000256" key="2">
    <source>
        <dbReference type="SAM" id="Phobius"/>
    </source>
</evidence>
<dbReference type="Proteomes" id="UP000186698">
    <property type="component" value="Chromosome 1S"/>
</dbReference>
<feature type="compositionally biased region" description="Low complexity" evidence="1">
    <location>
        <begin position="62"/>
        <end position="74"/>
    </location>
</feature>
<gene>
    <name evidence="5" type="primary">LOC121399314</name>
</gene>
<keyword evidence="4" id="KW-1185">Reference proteome</keyword>
<sequence>MIIKFQTAWNKEPRQCEGKPQRTMKSPAAAVLFLVLFNLVLESDTTDPINTPTVLTPKQESDTTNPKSSSTSDDPTPKTDADSFAQPDATTATTITTTATAVNNTKTGAASTTVAGNTSITSTAEINGSKTAAATAAGNTSSSTGSITTAKNEVAIPTVAGNTSTDQTSVANNGSEGVSDSTKATPMLSTSVSRDPNTTKGISSTPSEGNSEFKGTTQKTGNTSLGLNDKSVLRENGENSTTKPSENDQTLKEMEQSSIKLTGLAIPLSCILVPILLVVAVCLYKMCQKKSPAAESTDTKLSAQNKESVKLLSVKSSATDSDLKRAMPSHNTEFIAEC</sequence>
<accession>A0A8J1M1M9</accession>
<evidence type="ECO:0000256" key="1">
    <source>
        <dbReference type="SAM" id="MobiDB-lite"/>
    </source>
</evidence>
<feature type="compositionally biased region" description="Polar residues" evidence="1">
    <location>
        <begin position="160"/>
        <end position="226"/>
    </location>
</feature>
<reference evidence="5" key="1">
    <citation type="submission" date="2025-08" db="UniProtKB">
        <authorList>
            <consortium name="RefSeq"/>
        </authorList>
    </citation>
    <scope>IDENTIFICATION</scope>
    <source>
        <strain evidence="5">J_2021</strain>
        <tissue evidence="5">Erythrocytes</tissue>
    </source>
</reference>